<dbReference type="Proteomes" id="UP000887574">
    <property type="component" value="Unplaced"/>
</dbReference>
<dbReference type="InterPro" id="IPR051053">
    <property type="entry name" value="ECH/Chromodomain_protein"/>
</dbReference>
<dbReference type="WBParaSite" id="jg14401">
    <property type="protein sequence ID" value="jg14401"/>
    <property type="gene ID" value="jg14401"/>
</dbReference>
<comment type="subcellular location">
    <subcellularLocation>
        <location evidence="1">Peroxisome</location>
    </subcellularLocation>
</comment>
<protein>
    <submittedName>
        <fullName evidence="5">Enoyl-CoA delta isomerase 2, mitochondrial</fullName>
    </submittedName>
</protein>
<dbReference type="Gene3D" id="3.90.226.10">
    <property type="entry name" value="2-enoyl-CoA Hydratase, Chain A, domain 1"/>
    <property type="match status" value="1"/>
</dbReference>
<dbReference type="PANTHER" id="PTHR43684:SF1">
    <property type="entry name" value="ENOYL-COA DELTA ISOMERASE 2"/>
    <property type="match status" value="1"/>
</dbReference>
<proteinExistence type="predicted"/>
<dbReference type="PANTHER" id="PTHR43684">
    <property type="match status" value="1"/>
</dbReference>
<accession>A0A915CZR7</accession>
<evidence type="ECO:0000313" key="5">
    <source>
        <dbReference type="WBParaSite" id="jg14401"/>
    </source>
</evidence>
<sequence length="229" mass="25122">MSTEGKVFKIQLDRPDKFNAITWDMYEGLIEALNNASKDRSTSLTVITGSGDYYCSGNDLSNFTRIKSPEDMIPLAEKGEKVLERFVRSLIVHEKPLVALVNGPAIGISVTVLALCDLVIASDKATFQTPFTTLGQSPEGCSSFTFPALMGTSKASEVLLFGKKLTAEEALDRNLVAQVIPHAQFHEEAERKVASMSELPPESLRLNKSLVESVIRKSCLLLILQNVLF</sequence>
<evidence type="ECO:0000256" key="1">
    <source>
        <dbReference type="ARBA" id="ARBA00004275"/>
    </source>
</evidence>
<dbReference type="InterPro" id="IPR029045">
    <property type="entry name" value="ClpP/crotonase-like_dom_sf"/>
</dbReference>
<dbReference type="FunFam" id="3.90.226.10:FF:000084">
    <property type="entry name" value="Enoyl-CoA delta isomerase 2, mitochondrial"/>
    <property type="match status" value="1"/>
</dbReference>
<dbReference type="SUPFAM" id="SSF52096">
    <property type="entry name" value="ClpP/crotonase"/>
    <property type="match status" value="1"/>
</dbReference>
<dbReference type="AlphaFoldDB" id="A0A915CZR7"/>
<keyword evidence="4" id="KW-1185">Reference proteome</keyword>
<name>A0A915CZR7_9BILA</name>
<dbReference type="InterPro" id="IPR001753">
    <property type="entry name" value="Enoyl-CoA_hydra/iso"/>
</dbReference>
<dbReference type="GO" id="GO:0005777">
    <property type="term" value="C:peroxisome"/>
    <property type="evidence" value="ECO:0007669"/>
    <property type="project" value="UniProtKB-SubCell"/>
</dbReference>
<organism evidence="4 5">
    <name type="scientific">Ditylenchus dipsaci</name>
    <dbReference type="NCBI Taxonomy" id="166011"/>
    <lineage>
        <taxon>Eukaryota</taxon>
        <taxon>Metazoa</taxon>
        <taxon>Ecdysozoa</taxon>
        <taxon>Nematoda</taxon>
        <taxon>Chromadorea</taxon>
        <taxon>Rhabditida</taxon>
        <taxon>Tylenchina</taxon>
        <taxon>Tylenchomorpha</taxon>
        <taxon>Sphaerularioidea</taxon>
        <taxon>Anguinidae</taxon>
        <taxon>Anguininae</taxon>
        <taxon>Ditylenchus</taxon>
    </lineage>
</organism>
<dbReference type="Pfam" id="PF00378">
    <property type="entry name" value="ECH_1"/>
    <property type="match status" value="1"/>
</dbReference>
<evidence type="ECO:0000256" key="3">
    <source>
        <dbReference type="ARBA" id="ARBA00023235"/>
    </source>
</evidence>
<evidence type="ECO:0000313" key="4">
    <source>
        <dbReference type="Proteomes" id="UP000887574"/>
    </source>
</evidence>
<keyword evidence="3" id="KW-0413">Isomerase</keyword>
<dbReference type="CDD" id="cd06558">
    <property type="entry name" value="crotonase-like"/>
    <property type="match status" value="1"/>
</dbReference>
<keyword evidence="2" id="KW-0576">Peroxisome</keyword>
<reference evidence="5" key="1">
    <citation type="submission" date="2022-11" db="UniProtKB">
        <authorList>
            <consortium name="WormBaseParasite"/>
        </authorList>
    </citation>
    <scope>IDENTIFICATION</scope>
</reference>
<dbReference type="GO" id="GO:0004165">
    <property type="term" value="F:delta(3)-delta(2)-enoyl-CoA isomerase activity"/>
    <property type="evidence" value="ECO:0007669"/>
    <property type="project" value="UniProtKB-ARBA"/>
</dbReference>
<evidence type="ECO:0000256" key="2">
    <source>
        <dbReference type="ARBA" id="ARBA00023140"/>
    </source>
</evidence>